<evidence type="ECO:0000256" key="1">
    <source>
        <dbReference type="PIRSR" id="PIRSR600246-1"/>
    </source>
</evidence>
<sequence>MTDPNQPQGMEDMCAIFVHAGAGFHSFENQGKHLLACKHAVRAGMVFLRNGATAVDAVEMAIASLEDAPITNCGYGSNLNAEGLVEADASIVDHFGRSGAVGAVPNVKNPIMAARKIYDQSYKLPGMARVPPNLLVGEGAADFAWNNGVVLVTNDALITPSTQERWQTWRQEISDWEATHPESNSKGDENPWIRHCVDPLQNHIARTFGNVDDQAKVRAELSSMHEAVETSEMDMDAASSSTASPRPRNGKPRQHTSEAVPTKEEPQNGNNQKPGSTQESKFSRDAIGGDSITDTVGAIAVDRYGNIAAGSSSGGIGMKHRGRVGPAALIGIGTHVIPVDPADPDQTCVASVTSGTGEHIASTLAASVSAYRIYFCQKVIGNGVSEQVTEEEALEAMIVNEFSGHPALQNNAIRGSIGIMTVKKTKDGIALYFAHNTDSFAVASMSSNDKLPSAVMSRKTKRDSKVANGGMMMRPRQYIRASRTSKSPTEKKARKKKRHSSESP</sequence>
<comment type="caution">
    <text evidence="4">The sequence shown here is derived from an EMBL/GenBank/DDBJ whole genome shotgun (WGS) entry which is preliminary data.</text>
</comment>
<reference evidence="4" key="2">
    <citation type="journal article" date="2023" name="IMA Fungus">
        <title>Comparative genomic study of the Penicillium genus elucidates a diverse pangenome and 15 lateral gene transfer events.</title>
        <authorList>
            <person name="Petersen C."/>
            <person name="Sorensen T."/>
            <person name="Nielsen M.R."/>
            <person name="Sondergaard T.E."/>
            <person name="Sorensen J.L."/>
            <person name="Fitzpatrick D.A."/>
            <person name="Frisvad J.C."/>
            <person name="Nielsen K.L."/>
        </authorList>
    </citation>
    <scope>NUCLEOTIDE SEQUENCE</scope>
    <source>
        <strain evidence="4">IBT 29677</strain>
    </source>
</reference>
<evidence type="ECO:0000313" key="4">
    <source>
        <dbReference type="EMBL" id="KAJ5397781.1"/>
    </source>
</evidence>
<dbReference type="EMBL" id="JAPZBU010000006">
    <property type="protein sequence ID" value="KAJ5397781.1"/>
    <property type="molecule type" value="Genomic_DNA"/>
</dbReference>
<dbReference type="RefSeq" id="XP_056489833.1">
    <property type="nucleotide sequence ID" value="XM_056630531.1"/>
</dbReference>
<dbReference type="PANTHER" id="PTHR10188">
    <property type="entry name" value="L-ASPARAGINASE"/>
    <property type="match status" value="1"/>
</dbReference>
<dbReference type="InterPro" id="IPR037464">
    <property type="entry name" value="Taspase1"/>
</dbReference>
<dbReference type="AlphaFoldDB" id="A0A9W9W3J0"/>
<feature type="region of interest" description="Disordered" evidence="3">
    <location>
        <begin position="451"/>
        <end position="504"/>
    </location>
</feature>
<organism evidence="4 5">
    <name type="scientific">Penicillium cosmopolitanum</name>
    <dbReference type="NCBI Taxonomy" id="1131564"/>
    <lineage>
        <taxon>Eukaryota</taxon>
        <taxon>Fungi</taxon>
        <taxon>Dikarya</taxon>
        <taxon>Ascomycota</taxon>
        <taxon>Pezizomycotina</taxon>
        <taxon>Eurotiomycetes</taxon>
        <taxon>Eurotiomycetidae</taxon>
        <taxon>Eurotiales</taxon>
        <taxon>Aspergillaceae</taxon>
        <taxon>Penicillium</taxon>
    </lineage>
</organism>
<feature type="compositionally biased region" description="Polar residues" evidence="3">
    <location>
        <begin position="267"/>
        <end position="280"/>
    </location>
</feature>
<dbReference type="InterPro" id="IPR000246">
    <property type="entry name" value="Peptidase_T2"/>
</dbReference>
<feature type="site" description="Cleavage; by autolysis" evidence="2">
    <location>
        <begin position="294"/>
        <end position="295"/>
    </location>
</feature>
<dbReference type="Pfam" id="PF01112">
    <property type="entry name" value="Asparaginase_2"/>
    <property type="match status" value="2"/>
</dbReference>
<evidence type="ECO:0000256" key="3">
    <source>
        <dbReference type="SAM" id="MobiDB-lite"/>
    </source>
</evidence>
<feature type="active site" description="Nucleophile" evidence="1">
    <location>
        <position position="295"/>
    </location>
</feature>
<feature type="region of interest" description="Disordered" evidence="3">
    <location>
        <begin position="226"/>
        <end position="289"/>
    </location>
</feature>
<dbReference type="GO" id="GO:0004298">
    <property type="term" value="F:threonine-type endopeptidase activity"/>
    <property type="evidence" value="ECO:0007669"/>
    <property type="project" value="InterPro"/>
</dbReference>
<dbReference type="PANTHER" id="PTHR10188:SF8">
    <property type="entry name" value="THREONINE ASPARTASE 1"/>
    <property type="match status" value="1"/>
</dbReference>
<dbReference type="Gene3D" id="3.60.20.30">
    <property type="entry name" value="(Glycosyl)asparaginase"/>
    <property type="match status" value="1"/>
</dbReference>
<evidence type="ECO:0000256" key="2">
    <source>
        <dbReference type="PIRSR" id="PIRSR600246-3"/>
    </source>
</evidence>
<gene>
    <name evidence="4" type="ORF">N7509_005894</name>
</gene>
<dbReference type="GeneID" id="81369511"/>
<dbReference type="SUPFAM" id="SSF56235">
    <property type="entry name" value="N-terminal nucleophile aminohydrolases (Ntn hydrolases)"/>
    <property type="match status" value="1"/>
</dbReference>
<dbReference type="FunFam" id="3.60.20.30:FF:000007">
    <property type="entry name" value="Similar to threonine aspartase"/>
    <property type="match status" value="1"/>
</dbReference>
<dbReference type="GO" id="GO:0005737">
    <property type="term" value="C:cytoplasm"/>
    <property type="evidence" value="ECO:0007669"/>
    <property type="project" value="TreeGrafter"/>
</dbReference>
<dbReference type="GO" id="GO:0051604">
    <property type="term" value="P:protein maturation"/>
    <property type="evidence" value="ECO:0007669"/>
    <property type="project" value="TreeGrafter"/>
</dbReference>
<name>A0A9W9W3J0_9EURO</name>
<dbReference type="Proteomes" id="UP001147747">
    <property type="component" value="Unassembled WGS sequence"/>
</dbReference>
<dbReference type="InterPro" id="IPR029055">
    <property type="entry name" value="Ntn_hydrolases_N"/>
</dbReference>
<reference evidence="4" key="1">
    <citation type="submission" date="2022-12" db="EMBL/GenBank/DDBJ databases">
        <authorList>
            <person name="Petersen C."/>
        </authorList>
    </citation>
    <scope>NUCLEOTIDE SEQUENCE</scope>
    <source>
        <strain evidence="4">IBT 29677</strain>
    </source>
</reference>
<accession>A0A9W9W3J0</accession>
<evidence type="ECO:0000313" key="5">
    <source>
        <dbReference type="Proteomes" id="UP001147747"/>
    </source>
</evidence>
<proteinExistence type="predicted"/>
<protein>
    <submittedName>
        <fullName evidence="4">Uncharacterized protein</fullName>
    </submittedName>
</protein>
<keyword evidence="5" id="KW-1185">Reference proteome</keyword>
<feature type="compositionally biased region" description="Basic residues" evidence="3">
    <location>
        <begin position="492"/>
        <end position="504"/>
    </location>
</feature>
<dbReference type="OrthoDB" id="77601at2759"/>
<dbReference type="CDD" id="cd04514">
    <property type="entry name" value="Taspase1_like"/>
    <property type="match status" value="1"/>
</dbReference>